<dbReference type="InterPro" id="IPR029045">
    <property type="entry name" value="ClpP/crotonase-like_dom_sf"/>
</dbReference>
<dbReference type="CDD" id="cd06558">
    <property type="entry name" value="crotonase-like"/>
    <property type="match status" value="1"/>
</dbReference>
<dbReference type="InterPro" id="IPR014748">
    <property type="entry name" value="Enoyl-CoA_hydra_C"/>
</dbReference>
<dbReference type="Proteomes" id="UP000320184">
    <property type="component" value="Unassembled WGS sequence"/>
</dbReference>
<keyword evidence="2" id="KW-0456">Lyase</keyword>
<dbReference type="GO" id="GO:0004300">
    <property type="term" value="F:enoyl-CoA hydratase activity"/>
    <property type="evidence" value="ECO:0007669"/>
    <property type="project" value="UniProtKB-EC"/>
</dbReference>
<protein>
    <submittedName>
        <fullName evidence="2">Enoyl-CoA hydratase/isomerase family protein</fullName>
        <ecNumber evidence="2">4.2.1.17</ecNumber>
    </submittedName>
</protein>
<comment type="caution">
    <text evidence="2">The sequence shown here is derived from an EMBL/GenBank/DDBJ whole genome shotgun (WGS) entry which is preliminary data.</text>
</comment>
<gene>
    <name evidence="2" type="ORF">E6K73_12340</name>
</gene>
<dbReference type="InterPro" id="IPR001753">
    <property type="entry name" value="Enoyl-CoA_hydra/iso"/>
</dbReference>
<dbReference type="Pfam" id="PF00378">
    <property type="entry name" value="ECH_1"/>
    <property type="match status" value="1"/>
</dbReference>
<dbReference type="GO" id="GO:0016853">
    <property type="term" value="F:isomerase activity"/>
    <property type="evidence" value="ECO:0007669"/>
    <property type="project" value="UniProtKB-KW"/>
</dbReference>
<dbReference type="EC" id="4.2.1.17" evidence="2"/>
<dbReference type="PANTHER" id="PTHR42964">
    <property type="entry name" value="ENOYL-COA HYDRATASE"/>
    <property type="match status" value="1"/>
</dbReference>
<dbReference type="PANTHER" id="PTHR42964:SF1">
    <property type="entry name" value="POLYKETIDE BIOSYNTHESIS ENOYL-COA HYDRATASE PKSH-RELATED"/>
    <property type="match status" value="1"/>
</dbReference>
<dbReference type="InterPro" id="IPR051683">
    <property type="entry name" value="Enoyl-CoA_Hydratase/Isomerase"/>
</dbReference>
<evidence type="ECO:0000256" key="1">
    <source>
        <dbReference type="ARBA" id="ARBA00005254"/>
    </source>
</evidence>
<reference evidence="2 3" key="1">
    <citation type="journal article" date="2019" name="Nat. Microbiol.">
        <title>Mediterranean grassland soil C-N compound turnover is dependent on rainfall and depth, and is mediated by genomically divergent microorganisms.</title>
        <authorList>
            <person name="Diamond S."/>
            <person name="Andeer P.F."/>
            <person name="Li Z."/>
            <person name="Crits-Christoph A."/>
            <person name="Burstein D."/>
            <person name="Anantharaman K."/>
            <person name="Lane K.R."/>
            <person name="Thomas B.C."/>
            <person name="Pan C."/>
            <person name="Northen T.R."/>
            <person name="Banfield J.F."/>
        </authorList>
    </citation>
    <scope>NUCLEOTIDE SEQUENCE [LARGE SCALE GENOMIC DNA]</scope>
    <source>
        <strain evidence="2">WS_3</strain>
    </source>
</reference>
<dbReference type="SUPFAM" id="SSF52096">
    <property type="entry name" value="ClpP/crotonase"/>
    <property type="match status" value="1"/>
</dbReference>
<comment type="similarity">
    <text evidence="1">Belongs to the enoyl-CoA hydratase/isomerase family.</text>
</comment>
<accession>A0A538SA71</accession>
<evidence type="ECO:0000313" key="3">
    <source>
        <dbReference type="Proteomes" id="UP000320184"/>
    </source>
</evidence>
<organism evidence="2 3">
    <name type="scientific">Eiseniibacteriota bacterium</name>
    <dbReference type="NCBI Taxonomy" id="2212470"/>
    <lineage>
        <taxon>Bacteria</taxon>
        <taxon>Candidatus Eiseniibacteriota</taxon>
    </lineage>
</organism>
<dbReference type="EMBL" id="VBOT01000148">
    <property type="protein sequence ID" value="TMQ48265.1"/>
    <property type="molecule type" value="Genomic_DNA"/>
</dbReference>
<keyword evidence="2" id="KW-0413">Isomerase</keyword>
<evidence type="ECO:0000313" key="2">
    <source>
        <dbReference type="EMBL" id="TMQ48265.1"/>
    </source>
</evidence>
<dbReference type="AlphaFoldDB" id="A0A538SA71"/>
<name>A0A538SA71_UNCEI</name>
<proteinExistence type="inferred from homology"/>
<dbReference type="Gene3D" id="1.10.12.10">
    <property type="entry name" value="Lyase 2-enoyl-coa Hydratase, Chain A, domain 2"/>
    <property type="match status" value="1"/>
</dbReference>
<dbReference type="Gene3D" id="3.90.226.10">
    <property type="entry name" value="2-enoyl-CoA Hydratase, Chain A, domain 1"/>
    <property type="match status" value="1"/>
</dbReference>
<sequence>MKPASGAASKVAVPGLIEVARERAVARVWLNRPEQHNALSTEFAEELKEAFHALAHDPSVRVIVLGGRGASFCAGADIAAMKASASASFEQNLAEATRLGGLFHSLADLPKPVVARVHGNVFGGGVGLAAACDIVVASDDRLSEVRLGILPALISPYVVRRLGDRNAREAMLTGERFGAGRALQIGLVNHVVPPSELDAKVEERVLALLAGAPQAQGRIKMLLELYADSAWEEYRAALPRTLAEIRGGAEARDGLAAFLEKRKPAWQSES</sequence>